<dbReference type="InterPro" id="IPR052523">
    <property type="entry name" value="Trichothecene_AcTrans"/>
</dbReference>
<feature type="domain" description="N-acetyltransferase" evidence="1">
    <location>
        <begin position="1"/>
        <end position="134"/>
    </location>
</feature>
<name>A0A843YIA9_9RHOB</name>
<proteinExistence type="predicted"/>
<sequence>MQILHISAADTLPVRQMALWPDHPMSASQVDGDDDALHFGGFVADQLICVASLFPEGDSIRLRKFATHPEFQGQGAGSLMVRHLLAEATARGHTLFWFDARETALPFYVRFGFETKGARFFKRDLPYVRMVKRL</sequence>
<dbReference type="Gene3D" id="3.40.630.30">
    <property type="match status" value="1"/>
</dbReference>
<dbReference type="PROSITE" id="PS51186">
    <property type="entry name" value="GNAT"/>
    <property type="match status" value="1"/>
</dbReference>
<dbReference type="InterPro" id="IPR000182">
    <property type="entry name" value="GNAT_dom"/>
</dbReference>
<reference evidence="2 3" key="1">
    <citation type="submission" date="2019-10" db="EMBL/GenBank/DDBJ databases">
        <title>Epibacterium sp. nov., isolated from seawater.</title>
        <authorList>
            <person name="Zhang X."/>
            <person name="Li N."/>
        </authorList>
    </citation>
    <scope>NUCLEOTIDE SEQUENCE [LARGE SCALE GENOMIC DNA]</scope>
    <source>
        <strain evidence="2 3">SM1979</strain>
    </source>
</reference>
<dbReference type="GO" id="GO:0016747">
    <property type="term" value="F:acyltransferase activity, transferring groups other than amino-acyl groups"/>
    <property type="evidence" value="ECO:0007669"/>
    <property type="project" value="InterPro"/>
</dbReference>
<dbReference type="PANTHER" id="PTHR42791">
    <property type="entry name" value="GNAT FAMILY ACETYLTRANSFERASE"/>
    <property type="match status" value="1"/>
</dbReference>
<accession>A0A843YIA9</accession>
<evidence type="ECO:0000313" key="2">
    <source>
        <dbReference type="EMBL" id="MQQ09002.1"/>
    </source>
</evidence>
<dbReference type="AlphaFoldDB" id="A0A843YIA9"/>
<dbReference type="PANTHER" id="PTHR42791:SF1">
    <property type="entry name" value="N-ACETYLTRANSFERASE DOMAIN-CONTAINING PROTEIN"/>
    <property type="match status" value="1"/>
</dbReference>
<evidence type="ECO:0000259" key="1">
    <source>
        <dbReference type="PROSITE" id="PS51186"/>
    </source>
</evidence>
<dbReference type="RefSeq" id="WP_153215951.1">
    <property type="nucleotide sequence ID" value="NZ_WIBF01000006.1"/>
</dbReference>
<evidence type="ECO:0000313" key="3">
    <source>
        <dbReference type="Proteomes" id="UP000444174"/>
    </source>
</evidence>
<dbReference type="CDD" id="cd04301">
    <property type="entry name" value="NAT_SF"/>
    <property type="match status" value="1"/>
</dbReference>
<dbReference type="EMBL" id="WIBF01000006">
    <property type="protein sequence ID" value="MQQ09002.1"/>
    <property type="molecule type" value="Genomic_DNA"/>
</dbReference>
<dbReference type="InterPro" id="IPR016181">
    <property type="entry name" value="Acyl_CoA_acyltransferase"/>
</dbReference>
<dbReference type="Pfam" id="PF13673">
    <property type="entry name" value="Acetyltransf_10"/>
    <property type="match status" value="1"/>
</dbReference>
<comment type="caution">
    <text evidence="2">The sequence shown here is derived from an EMBL/GenBank/DDBJ whole genome shotgun (WGS) entry which is preliminary data.</text>
</comment>
<keyword evidence="2" id="KW-0808">Transferase</keyword>
<protein>
    <submittedName>
        <fullName evidence="2">GNAT family N-acetyltransferase</fullName>
    </submittedName>
</protein>
<dbReference type="Proteomes" id="UP000444174">
    <property type="component" value="Unassembled WGS sequence"/>
</dbReference>
<dbReference type="SUPFAM" id="SSF55729">
    <property type="entry name" value="Acyl-CoA N-acyltransferases (Nat)"/>
    <property type="match status" value="1"/>
</dbReference>
<gene>
    <name evidence="2" type="ORF">GFB49_11100</name>
</gene>
<organism evidence="2 3">
    <name type="scientific">Tritonibacter litoralis</name>
    <dbReference type="NCBI Taxonomy" id="2662264"/>
    <lineage>
        <taxon>Bacteria</taxon>
        <taxon>Pseudomonadati</taxon>
        <taxon>Pseudomonadota</taxon>
        <taxon>Alphaproteobacteria</taxon>
        <taxon>Rhodobacterales</taxon>
        <taxon>Paracoccaceae</taxon>
        <taxon>Tritonibacter</taxon>
    </lineage>
</organism>
<keyword evidence="3" id="KW-1185">Reference proteome</keyword>